<dbReference type="InterPro" id="IPR036661">
    <property type="entry name" value="Luciferase-like_sf"/>
</dbReference>
<evidence type="ECO:0000256" key="2">
    <source>
        <dbReference type="ARBA" id="ARBA00023033"/>
    </source>
</evidence>
<dbReference type="PANTHER" id="PTHR30137">
    <property type="entry name" value="LUCIFERASE-LIKE MONOOXYGENASE"/>
    <property type="match status" value="1"/>
</dbReference>
<organism evidence="4 5">
    <name type="scientific">Antricoccus suffuscus</name>
    <dbReference type="NCBI Taxonomy" id="1629062"/>
    <lineage>
        <taxon>Bacteria</taxon>
        <taxon>Bacillati</taxon>
        <taxon>Actinomycetota</taxon>
        <taxon>Actinomycetes</taxon>
        <taxon>Geodermatophilales</taxon>
        <taxon>Antricoccaceae</taxon>
        <taxon>Antricoccus</taxon>
    </lineage>
</organism>
<feature type="domain" description="Luciferase-like" evidence="3">
    <location>
        <begin position="33"/>
        <end position="310"/>
    </location>
</feature>
<name>A0A2T1A117_9ACTN</name>
<dbReference type="OrthoDB" id="7903015at2"/>
<keyword evidence="1" id="KW-0560">Oxidoreductase</keyword>
<evidence type="ECO:0000259" key="3">
    <source>
        <dbReference type="Pfam" id="PF00296"/>
    </source>
</evidence>
<gene>
    <name evidence="4" type="ORF">CLV47_106171</name>
</gene>
<evidence type="ECO:0000313" key="5">
    <source>
        <dbReference type="Proteomes" id="UP000237752"/>
    </source>
</evidence>
<dbReference type="SUPFAM" id="SSF51679">
    <property type="entry name" value="Bacterial luciferase-like"/>
    <property type="match status" value="1"/>
</dbReference>
<protein>
    <submittedName>
        <fullName evidence="4">Alkanesulfonate monooxygenase SsuD/methylene tetrahydromethanopterin reductase-like flavin-dependent oxidoreductase (Luciferase family)</fullName>
    </submittedName>
</protein>
<dbReference type="RefSeq" id="WP_106348793.1">
    <property type="nucleotide sequence ID" value="NZ_PVUE01000006.1"/>
</dbReference>
<dbReference type="GO" id="GO:0004497">
    <property type="term" value="F:monooxygenase activity"/>
    <property type="evidence" value="ECO:0007669"/>
    <property type="project" value="UniProtKB-KW"/>
</dbReference>
<evidence type="ECO:0000256" key="1">
    <source>
        <dbReference type="ARBA" id="ARBA00023002"/>
    </source>
</evidence>
<keyword evidence="2 4" id="KW-0503">Monooxygenase</keyword>
<evidence type="ECO:0000313" key="4">
    <source>
        <dbReference type="EMBL" id="PRZ42299.1"/>
    </source>
</evidence>
<keyword evidence="5" id="KW-1185">Reference proteome</keyword>
<accession>A0A2T1A117</accession>
<dbReference type="GO" id="GO:0016705">
    <property type="term" value="F:oxidoreductase activity, acting on paired donors, with incorporation or reduction of molecular oxygen"/>
    <property type="evidence" value="ECO:0007669"/>
    <property type="project" value="InterPro"/>
</dbReference>
<dbReference type="GO" id="GO:0005829">
    <property type="term" value="C:cytosol"/>
    <property type="evidence" value="ECO:0007669"/>
    <property type="project" value="TreeGrafter"/>
</dbReference>
<dbReference type="PANTHER" id="PTHR30137:SF8">
    <property type="entry name" value="BLR5498 PROTEIN"/>
    <property type="match status" value="1"/>
</dbReference>
<dbReference type="InterPro" id="IPR050766">
    <property type="entry name" value="Bact_Lucif_Oxidored"/>
</dbReference>
<dbReference type="EMBL" id="PVUE01000006">
    <property type="protein sequence ID" value="PRZ42299.1"/>
    <property type="molecule type" value="Genomic_DNA"/>
</dbReference>
<reference evidence="4 5" key="1">
    <citation type="submission" date="2018-03" db="EMBL/GenBank/DDBJ databases">
        <title>Genomic Encyclopedia of Archaeal and Bacterial Type Strains, Phase II (KMG-II): from individual species to whole genera.</title>
        <authorList>
            <person name="Goeker M."/>
        </authorList>
    </citation>
    <scope>NUCLEOTIDE SEQUENCE [LARGE SCALE GENOMIC DNA]</scope>
    <source>
        <strain evidence="4 5">DSM 100065</strain>
    </source>
</reference>
<proteinExistence type="predicted"/>
<comment type="caution">
    <text evidence="4">The sequence shown here is derived from an EMBL/GenBank/DDBJ whole genome shotgun (WGS) entry which is preliminary data.</text>
</comment>
<dbReference type="Gene3D" id="3.20.20.30">
    <property type="entry name" value="Luciferase-like domain"/>
    <property type="match status" value="1"/>
</dbReference>
<dbReference type="AlphaFoldDB" id="A0A2T1A117"/>
<sequence length="355" mass="39643">MATEIPIETSLLGREVMLNLMISAQYPVQDDPVARFSEQLEQTRFARDHGFDGVIATQHYLAYPFQYLHPLAILARLVPETGDMRIATGISLSALAHPVDLAEQLATVDIMSNGRLSVGVGLGYRDLEFAAFGLGKKGRLKRYLDNIDLMRQLWTSDRVTADLDHARLDDVPIALRPVQRPHPPLSMAAHSKTAIERTAKMGIPWAAAAAHVDGDYFRQQVDIFRRACTTYGNEGLPMIVGHELYVASTEEAALDVVRRSLAVKYAAYQQWGQDTVLPESQSFDKEFEELRKGRFIIGDPATCARQLQTLIDDVQPAQLTLRMNWPGMTRDELMSGLELFVNEVMPQVPALRPTA</sequence>
<dbReference type="Pfam" id="PF00296">
    <property type="entry name" value="Bac_luciferase"/>
    <property type="match status" value="1"/>
</dbReference>
<dbReference type="InterPro" id="IPR011251">
    <property type="entry name" value="Luciferase-like_dom"/>
</dbReference>
<dbReference type="Proteomes" id="UP000237752">
    <property type="component" value="Unassembled WGS sequence"/>
</dbReference>